<dbReference type="SMART" id="SM00458">
    <property type="entry name" value="RICIN"/>
    <property type="match status" value="1"/>
</dbReference>
<proteinExistence type="predicted"/>
<dbReference type="SUPFAM" id="SSF50370">
    <property type="entry name" value="Ricin B-like lectins"/>
    <property type="match status" value="1"/>
</dbReference>
<protein>
    <recommendedName>
        <fullName evidence="2">Ricin B lectin domain-containing protein</fullName>
    </recommendedName>
</protein>
<dbReference type="Proteomes" id="UP000515756">
    <property type="component" value="Chromosome"/>
</dbReference>
<evidence type="ECO:0000256" key="1">
    <source>
        <dbReference type="SAM" id="MobiDB-lite"/>
    </source>
</evidence>
<name>A0A6S4TK56_AERCA</name>
<dbReference type="Pfam" id="PF00652">
    <property type="entry name" value="Ricin_B_lectin"/>
    <property type="match status" value="1"/>
</dbReference>
<feature type="region of interest" description="Disordered" evidence="1">
    <location>
        <begin position="1"/>
        <end position="20"/>
    </location>
</feature>
<dbReference type="InterPro" id="IPR000772">
    <property type="entry name" value="Ricin_B_lectin"/>
</dbReference>
<reference evidence="3 4" key="1">
    <citation type="submission" date="2019-12" db="EMBL/GenBank/DDBJ databases">
        <title>complete genome sequences of Aeromonas caviae str. WP2-W18-ESBL-01 isolated from wastewater treatment plant effluent.</title>
        <authorList>
            <person name="Sekizuka T."/>
            <person name="Itokawa K."/>
            <person name="Yatsu K."/>
            <person name="Inamine Y."/>
            <person name="Kuroda M."/>
        </authorList>
    </citation>
    <scope>NUCLEOTIDE SEQUENCE [LARGE SCALE GENOMIC DNA]</scope>
    <source>
        <strain evidence="3 4">WP2-W18-ESBL-01</strain>
    </source>
</reference>
<dbReference type="InterPro" id="IPR035992">
    <property type="entry name" value="Ricin_B-like_lectins"/>
</dbReference>
<evidence type="ECO:0000259" key="2">
    <source>
        <dbReference type="SMART" id="SM00458"/>
    </source>
</evidence>
<dbReference type="AlphaFoldDB" id="A0A6S4TK56"/>
<evidence type="ECO:0000313" key="3">
    <source>
        <dbReference type="EMBL" id="BBQ28447.1"/>
    </source>
</evidence>
<feature type="domain" description="Ricin B lectin" evidence="2">
    <location>
        <begin position="65"/>
        <end position="176"/>
    </location>
</feature>
<dbReference type="Gene3D" id="2.80.10.50">
    <property type="match status" value="1"/>
</dbReference>
<dbReference type="EMBL" id="AP021927">
    <property type="protein sequence ID" value="BBQ28447.1"/>
    <property type="molecule type" value="Genomic_DNA"/>
</dbReference>
<gene>
    <name evidence="3" type="ORF">WP2W18E01_00290</name>
</gene>
<organism evidence="3 4">
    <name type="scientific">Aeromonas caviae</name>
    <name type="common">Aeromonas punctata</name>
    <dbReference type="NCBI Taxonomy" id="648"/>
    <lineage>
        <taxon>Bacteria</taxon>
        <taxon>Pseudomonadati</taxon>
        <taxon>Pseudomonadota</taxon>
        <taxon>Gammaproteobacteria</taxon>
        <taxon>Aeromonadales</taxon>
        <taxon>Aeromonadaceae</taxon>
        <taxon>Aeromonas</taxon>
    </lineage>
</organism>
<accession>A0A6S4TK56</accession>
<evidence type="ECO:0000313" key="4">
    <source>
        <dbReference type="Proteomes" id="UP000515756"/>
    </source>
</evidence>
<sequence>MLGPGAARQGTLGHGPDTRPMHHHITSLQLSVLAMAALLLGGCALQPKPEDLLMGAAPKPKAELEATLVTSGGFCVTLSEQGRLLTQPCDQQSNQSFSWDVGALQLAGDCLVAKGEDGLGMEACREESHQWLWQGDRLFNRQVSLCLDVAGRRHKPAVPLRLAECYGGANQSFEWTPSGTLLNRLVRPALAW</sequence>